<evidence type="ECO:0000256" key="1">
    <source>
        <dbReference type="PROSITE-ProRule" id="PRU00047"/>
    </source>
</evidence>
<feature type="compositionally biased region" description="Polar residues" evidence="2">
    <location>
        <begin position="226"/>
        <end position="237"/>
    </location>
</feature>
<dbReference type="SMART" id="SM00343">
    <property type="entry name" value="ZnF_C2HC"/>
    <property type="match status" value="1"/>
</dbReference>
<evidence type="ECO:0000313" key="6">
    <source>
        <dbReference type="Proteomes" id="UP000677228"/>
    </source>
</evidence>
<dbReference type="Pfam" id="PF00098">
    <property type="entry name" value="zf-CCHC"/>
    <property type="match status" value="1"/>
</dbReference>
<dbReference type="EMBL" id="CAJNOK010009487">
    <property type="protein sequence ID" value="CAF1091242.1"/>
    <property type="molecule type" value="Genomic_DNA"/>
</dbReference>
<evidence type="ECO:0000259" key="3">
    <source>
        <dbReference type="PROSITE" id="PS50158"/>
    </source>
</evidence>
<keyword evidence="1" id="KW-0862">Zinc</keyword>
<keyword evidence="1" id="KW-0863">Zinc-finger</keyword>
<dbReference type="Proteomes" id="UP000682733">
    <property type="component" value="Unassembled WGS sequence"/>
</dbReference>
<proteinExistence type="predicted"/>
<gene>
    <name evidence="4" type="ORF">OVA965_LOCUS18826</name>
    <name evidence="5" type="ORF">TMI583_LOCUS18839</name>
</gene>
<feature type="domain" description="CCHC-type" evidence="3">
    <location>
        <begin position="247"/>
        <end position="262"/>
    </location>
</feature>
<dbReference type="Pfam" id="PF03732">
    <property type="entry name" value="Retrotrans_gag"/>
    <property type="match status" value="1"/>
</dbReference>
<protein>
    <recommendedName>
        <fullName evidence="3">CCHC-type domain-containing protein</fullName>
    </recommendedName>
</protein>
<name>A0A8S2E2B1_9BILA</name>
<dbReference type="PROSITE" id="PS50158">
    <property type="entry name" value="ZF_CCHC"/>
    <property type="match status" value="1"/>
</dbReference>
<dbReference type="Proteomes" id="UP000677228">
    <property type="component" value="Unassembled WGS sequence"/>
</dbReference>
<sequence>MTSNLATQILLKGVQAAEKFTGLDEQDPVSWLQDIEELFEGTKTAKPDRRTLLPMYFGEDVKKWYRSKEHTSDYDEFKQQFIAAFSSSAQKLKISSKLINRRQGNSEAVQSYYYDVLALCTRFNPDMQDEEKIVYLLRGLKPSIQQHVIINNPKRCEDLLEQAKRVEVAATITQPQTAVTNTTATDSIEETAAALRRMTIKSDDRHNDYANRNNQRYSNNDRRWPQQYSNNNYSRQRNQAPSRRFFCHNCNGVGHYAYQCPSHLN</sequence>
<evidence type="ECO:0000313" key="4">
    <source>
        <dbReference type="EMBL" id="CAF1091242.1"/>
    </source>
</evidence>
<dbReference type="InterPro" id="IPR005162">
    <property type="entry name" value="Retrotrans_gag_dom"/>
</dbReference>
<organism evidence="4 6">
    <name type="scientific">Didymodactylos carnosus</name>
    <dbReference type="NCBI Taxonomy" id="1234261"/>
    <lineage>
        <taxon>Eukaryota</taxon>
        <taxon>Metazoa</taxon>
        <taxon>Spiralia</taxon>
        <taxon>Gnathifera</taxon>
        <taxon>Rotifera</taxon>
        <taxon>Eurotatoria</taxon>
        <taxon>Bdelloidea</taxon>
        <taxon>Philodinida</taxon>
        <taxon>Philodinidae</taxon>
        <taxon>Didymodactylos</taxon>
    </lineage>
</organism>
<accession>A0A8S2E2B1</accession>
<evidence type="ECO:0000313" key="5">
    <source>
        <dbReference type="EMBL" id="CAF3852840.1"/>
    </source>
</evidence>
<dbReference type="InterPro" id="IPR001878">
    <property type="entry name" value="Znf_CCHC"/>
</dbReference>
<dbReference type="PANTHER" id="PTHR33194:SF4">
    <property type="entry name" value="CCHC-TYPE DOMAIN-CONTAINING PROTEIN"/>
    <property type="match status" value="1"/>
</dbReference>
<dbReference type="AlphaFoldDB" id="A0A8S2E2B1"/>
<dbReference type="SUPFAM" id="SSF57756">
    <property type="entry name" value="Retrovirus zinc finger-like domains"/>
    <property type="match status" value="1"/>
</dbReference>
<dbReference type="GO" id="GO:0008270">
    <property type="term" value="F:zinc ion binding"/>
    <property type="evidence" value="ECO:0007669"/>
    <property type="project" value="UniProtKB-KW"/>
</dbReference>
<dbReference type="EMBL" id="CAJOBA010009506">
    <property type="protein sequence ID" value="CAF3852840.1"/>
    <property type="molecule type" value="Genomic_DNA"/>
</dbReference>
<evidence type="ECO:0000256" key="2">
    <source>
        <dbReference type="SAM" id="MobiDB-lite"/>
    </source>
</evidence>
<feature type="region of interest" description="Disordered" evidence="2">
    <location>
        <begin position="203"/>
        <end position="237"/>
    </location>
</feature>
<dbReference type="InterPro" id="IPR036875">
    <property type="entry name" value="Znf_CCHC_sf"/>
</dbReference>
<reference evidence="4" key="1">
    <citation type="submission" date="2021-02" db="EMBL/GenBank/DDBJ databases">
        <authorList>
            <person name="Nowell W R."/>
        </authorList>
    </citation>
    <scope>NUCLEOTIDE SEQUENCE</scope>
</reference>
<comment type="caution">
    <text evidence="4">The sequence shown here is derived from an EMBL/GenBank/DDBJ whole genome shotgun (WGS) entry which is preliminary data.</text>
</comment>
<keyword evidence="1" id="KW-0479">Metal-binding</keyword>
<dbReference type="GO" id="GO:0003676">
    <property type="term" value="F:nucleic acid binding"/>
    <property type="evidence" value="ECO:0007669"/>
    <property type="project" value="InterPro"/>
</dbReference>
<dbReference type="PANTHER" id="PTHR33194">
    <property type="entry name" value="ZINC KNUCKLE DOMAINCONTAINING PROTEIN"/>
    <property type="match status" value="1"/>
</dbReference>